<accession>A0ABR9HSR3</accession>
<evidence type="ECO:0000313" key="7">
    <source>
        <dbReference type="Proteomes" id="UP000631670"/>
    </source>
</evidence>
<dbReference type="InterPro" id="IPR050446">
    <property type="entry name" value="FAD-oxidoreductase/Apoptosis"/>
</dbReference>
<dbReference type="PRINTS" id="PR00368">
    <property type="entry name" value="FADPNR"/>
</dbReference>
<dbReference type="PANTHER" id="PTHR43557:SF2">
    <property type="entry name" value="RIESKE DOMAIN-CONTAINING PROTEIN-RELATED"/>
    <property type="match status" value="1"/>
</dbReference>
<dbReference type="InterPro" id="IPR036188">
    <property type="entry name" value="FAD/NAD-bd_sf"/>
</dbReference>
<keyword evidence="2" id="KW-0285">Flavoprotein</keyword>
<evidence type="ECO:0000256" key="2">
    <source>
        <dbReference type="ARBA" id="ARBA00022630"/>
    </source>
</evidence>
<reference evidence="6 7" key="1">
    <citation type="submission" date="2020-10" db="EMBL/GenBank/DDBJ databases">
        <title>Sequencing the genomes of 1000 actinobacteria strains.</title>
        <authorList>
            <person name="Klenk H.-P."/>
        </authorList>
    </citation>
    <scope>NUCLEOTIDE SEQUENCE [LARGE SCALE GENOMIC DNA]</scope>
    <source>
        <strain evidence="6 7">DSM 44653</strain>
    </source>
</reference>
<dbReference type="EMBL" id="JADBEG010000001">
    <property type="protein sequence ID" value="MBE1493969.1"/>
    <property type="molecule type" value="Genomic_DNA"/>
</dbReference>
<evidence type="ECO:0000256" key="3">
    <source>
        <dbReference type="ARBA" id="ARBA00022827"/>
    </source>
</evidence>
<dbReference type="Gene3D" id="3.50.50.60">
    <property type="entry name" value="FAD/NAD(P)-binding domain"/>
    <property type="match status" value="2"/>
</dbReference>
<dbReference type="RefSeq" id="WP_086862524.1">
    <property type="nucleotide sequence ID" value="NZ_JADBEG010000001.1"/>
</dbReference>
<sequence>MTPPRSVVIVGESVAGTTSARKLRALGHSGRITLVGAEAQGAYSRPPLSKAVLKDDSSDSTLGYRLDGQDVEILRSPAAGLDIDRRLVRTANGRVLEYDALVIATGADARRIAAPGQRGEVVLRTLADARRLRTRLDTARSAIVVGAGFLGMEVASACAARGVPVTVVDADPPLRRILGPFLSDAIVARAAEHGVRVRTTRGGAALTGDPVDGVRLSDGTLLTADLVVTCCGEVPNTGWLAGTGLAGPFGVGIDECCATAAPGVFAAGDVTCLRPDVGVHRPRRPFWSNAVAQGNAAAASVLGLDSAGPPRDDYFWTEILGLSIKVVGPLPLPGPPVRVEGSVPSGSALLTWHGDGGLSTVVAYGIRKPVPKLRAMVATAP</sequence>
<evidence type="ECO:0000259" key="5">
    <source>
        <dbReference type="Pfam" id="PF07992"/>
    </source>
</evidence>
<evidence type="ECO:0000256" key="4">
    <source>
        <dbReference type="ARBA" id="ARBA00023002"/>
    </source>
</evidence>
<dbReference type="PRINTS" id="PR00469">
    <property type="entry name" value="PNDRDTASEII"/>
</dbReference>
<protein>
    <submittedName>
        <fullName evidence="6">NADPH-dependent 2,4-dienoyl-CoA reductase/sulfur reductase-like enzyme</fullName>
    </submittedName>
</protein>
<feature type="domain" description="FAD/NAD(P)-binding" evidence="5">
    <location>
        <begin position="6"/>
        <end position="294"/>
    </location>
</feature>
<dbReference type="Pfam" id="PF07992">
    <property type="entry name" value="Pyr_redox_2"/>
    <property type="match status" value="1"/>
</dbReference>
<name>A0ABR9HSR3_9PSEU</name>
<keyword evidence="3" id="KW-0274">FAD</keyword>
<comment type="cofactor">
    <cofactor evidence="1">
        <name>FAD</name>
        <dbReference type="ChEBI" id="CHEBI:57692"/>
    </cofactor>
</comment>
<evidence type="ECO:0000256" key="1">
    <source>
        <dbReference type="ARBA" id="ARBA00001974"/>
    </source>
</evidence>
<dbReference type="InterPro" id="IPR023753">
    <property type="entry name" value="FAD/NAD-binding_dom"/>
</dbReference>
<keyword evidence="4" id="KW-0560">Oxidoreductase</keyword>
<dbReference type="SUPFAM" id="SSF51905">
    <property type="entry name" value="FAD/NAD(P)-binding domain"/>
    <property type="match status" value="1"/>
</dbReference>
<gene>
    <name evidence="6" type="ORF">H4696_001069</name>
</gene>
<proteinExistence type="predicted"/>
<dbReference type="InterPro" id="IPR016156">
    <property type="entry name" value="FAD/NAD-linked_Rdtase_dimer_sf"/>
</dbReference>
<organism evidence="6 7">
    <name type="scientific">Amycolatopsis lexingtonensis</name>
    <dbReference type="NCBI Taxonomy" id="218822"/>
    <lineage>
        <taxon>Bacteria</taxon>
        <taxon>Bacillati</taxon>
        <taxon>Actinomycetota</taxon>
        <taxon>Actinomycetes</taxon>
        <taxon>Pseudonocardiales</taxon>
        <taxon>Pseudonocardiaceae</taxon>
        <taxon>Amycolatopsis</taxon>
    </lineage>
</organism>
<keyword evidence="7" id="KW-1185">Reference proteome</keyword>
<dbReference type="PANTHER" id="PTHR43557">
    <property type="entry name" value="APOPTOSIS-INDUCING FACTOR 1"/>
    <property type="match status" value="1"/>
</dbReference>
<dbReference type="Proteomes" id="UP000631670">
    <property type="component" value="Unassembled WGS sequence"/>
</dbReference>
<evidence type="ECO:0000313" key="6">
    <source>
        <dbReference type="EMBL" id="MBE1493969.1"/>
    </source>
</evidence>
<dbReference type="SUPFAM" id="SSF55424">
    <property type="entry name" value="FAD/NAD-linked reductases, dimerisation (C-terminal) domain"/>
    <property type="match status" value="1"/>
</dbReference>
<comment type="caution">
    <text evidence="6">The sequence shown here is derived from an EMBL/GenBank/DDBJ whole genome shotgun (WGS) entry which is preliminary data.</text>
</comment>